<evidence type="ECO:0000256" key="10">
    <source>
        <dbReference type="ARBA" id="ARBA00023002"/>
    </source>
</evidence>
<dbReference type="GO" id="GO:0051537">
    <property type="term" value="F:2 iron, 2 sulfur cluster binding"/>
    <property type="evidence" value="ECO:0007669"/>
    <property type="project" value="UniProtKB-KW"/>
</dbReference>
<dbReference type="InterPro" id="IPR036922">
    <property type="entry name" value="Rieske_2Fe-2S_sf"/>
</dbReference>
<evidence type="ECO:0000256" key="3">
    <source>
        <dbReference type="ARBA" id="ARBA00022528"/>
    </source>
</evidence>
<gene>
    <name evidence="17" type="ORF">Rsub_03134</name>
</gene>
<dbReference type="FunCoup" id="A0A2V0NV59">
    <property type="interactions" value="463"/>
</dbReference>
<evidence type="ECO:0000256" key="9">
    <source>
        <dbReference type="ARBA" id="ARBA00022989"/>
    </source>
</evidence>
<evidence type="ECO:0000256" key="15">
    <source>
        <dbReference type="SAM" id="Phobius"/>
    </source>
</evidence>
<reference evidence="17 18" key="1">
    <citation type="journal article" date="2018" name="Sci. Rep.">
        <title>Raphidocelis subcapitata (=Pseudokirchneriella subcapitata) provides an insight into genome evolution and environmental adaptations in the Sphaeropleales.</title>
        <authorList>
            <person name="Suzuki S."/>
            <person name="Yamaguchi H."/>
            <person name="Nakajima N."/>
            <person name="Kawachi M."/>
        </authorList>
    </citation>
    <scope>NUCLEOTIDE SEQUENCE [LARGE SCALE GENOMIC DNA]</scope>
    <source>
        <strain evidence="17 18">NIES-35</strain>
    </source>
</reference>
<dbReference type="InterPro" id="IPR017941">
    <property type="entry name" value="Rieske_2Fe-2S"/>
</dbReference>
<keyword evidence="12" id="KW-0411">Iron-sulfur</keyword>
<dbReference type="Gene3D" id="3.90.380.10">
    <property type="entry name" value="Naphthalene 1,2-dioxygenase Alpha Subunit, Chain A, domain 1"/>
    <property type="match status" value="1"/>
</dbReference>
<dbReference type="Gene3D" id="2.102.10.10">
    <property type="entry name" value="Rieske [2Fe-2S] iron-sulphur domain"/>
    <property type="match status" value="1"/>
</dbReference>
<name>A0A2V0NV59_9CHLO</name>
<sequence length="555" mass="59270">MLAARMQQRAPPQQAQRRRAAGAAPAAAAPRLPARPTHWRRAVRTASTTDAGAPVGATATAPRPAGGEGAPAAAPAPAPGIGGDAFSWHRAWWPVAVESQLDPSRPTAAMVLGVPLVIWRPAEGGWAVLEDRCPHRLAPLSEGRIEPSDSTLQCVYHGWRFDGSGACRDIPQIEDPKARATACSSGRACARSFPCQAKGGLLWVWMDAKSPPPPDAAPPVAEEIGREGWTLLGGDWFMRDLEYGFDTLHENLHDPSHIPFTHHGIMGNARREIATPLGEIKTEAAPSAKGFRLWRDTAPFKIPSRMETVNNFVAPCLNSTVQKTATGRTFMLQFYGVPVAPGKSKLFAGFVTNAKLPPLARKLAGAFDWVFHLGQQVVLDSDAYLLHVQERLLQASPAGGWRQSFYLPATADTGIITFRTWMDQVGGGSIPWPLGTDARLGPALPREVVMDRWAQHCRHCKSCRRAVTWIERLRAACTAAAAVAAPVGAFALLAAAAGAWPGAGAGAAGAGGWGPAAPLGLACLALAAAALLARRALQRLWSRFHFTDYVHADVK</sequence>
<comment type="caution">
    <text evidence="17">The sequence shown here is derived from an EMBL/GenBank/DDBJ whole genome shotgun (WGS) entry which is preliminary data.</text>
</comment>
<evidence type="ECO:0000256" key="11">
    <source>
        <dbReference type="ARBA" id="ARBA00023004"/>
    </source>
</evidence>
<evidence type="ECO:0000256" key="13">
    <source>
        <dbReference type="ARBA" id="ARBA00023136"/>
    </source>
</evidence>
<dbReference type="InParanoid" id="A0A2V0NV59"/>
<dbReference type="Pfam" id="PF08417">
    <property type="entry name" value="PaO"/>
    <property type="match status" value="1"/>
</dbReference>
<evidence type="ECO:0000256" key="14">
    <source>
        <dbReference type="SAM" id="MobiDB-lite"/>
    </source>
</evidence>
<keyword evidence="4" id="KW-0934">Plastid</keyword>
<evidence type="ECO:0000313" key="18">
    <source>
        <dbReference type="Proteomes" id="UP000247498"/>
    </source>
</evidence>
<keyword evidence="9 15" id="KW-1133">Transmembrane helix</keyword>
<evidence type="ECO:0000256" key="12">
    <source>
        <dbReference type="ARBA" id="ARBA00023014"/>
    </source>
</evidence>
<feature type="compositionally biased region" description="Low complexity" evidence="14">
    <location>
        <begin position="1"/>
        <end position="36"/>
    </location>
</feature>
<dbReference type="GO" id="GO:0010277">
    <property type="term" value="F:chlorophyllide a oxygenase activity"/>
    <property type="evidence" value="ECO:0007669"/>
    <property type="project" value="InterPro"/>
</dbReference>
<accession>A0A2V0NV59</accession>
<evidence type="ECO:0000259" key="16">
    <source>
        <dbReference type="PROSITE" id="PS51296"/>
    </source>
</evidence>
<dbReference type="Proteomes" id="UP000247498">
    <property type="component" value="Unassembled WGS sequence"/>
</dbReference>
<dbReference type="GO" id="GO:0046872">
    <property type="term" value="F:metal ion binding"/>
    <property type="evidence" value="ECO:0007669"/>
    <property type="project" value="UniProtKB-KW"/>
</dbReference>
<dbReference type="SUPFAM" id="SSF55961">
    <property type="entry name" value="Bet v1-like"/>
    <property type="match status" value="1"/>
</dbReference>
<feature type="transmembrane region" description="Helical" evidence="15">
    <location>
        <begin position="475"/>
        <end position="500"/>
    </location>
</feature>
<dbReference type="Pfam" id="PF00355">
    <property type="entry name" value="Rieske"/>
    <property type="match status" value="1"/>
</dbReference>
<dbReference type="GO" id="GO:0009507">
    <property type="term" value="C:chloroplast"/>
    <property type="evidence" value="ECO:0007669"/>
    <property type="project" value="UniProtKB-SubCell"/>
</dbReference>
<feature type="region of interest" description="Disordered" evidence="14">
    <location>
        <begin position="1"/>
        <end position="78"/>
    </location>
</feature>
<evidence type="ECO:0000256" key="4">
    <source>
        <dbReference type="ARBA" id="ARBA00022640"/>
    </source>
</evidence>
<organism evidence="17 18">
    <name type="scientific">Raphidocelis subcapitata</name>
    <dbReference type="NCBI Taxonomy" id="307507"/>
    <lineage>
        <taxon>Eukaryota</taxon>
        <taxon>Viridiplantae</taxon>
        <taxon>Chlorophyta</taxon>
        <taxon>core chlorophytes</taxon>
        <taxon>Chlorophyceae</taxon>
        <taxon>CS clade</taxon>
        <taxon>Sphaeropleales</taxon>
        <taxon>Selenastraceae</taxon>
        <taxon>Raphidocelis</taxon>
    </lineage>
</organism>
<keyword evidence="7" id="KW-0479">Metal-binding</keyword>
<feature type="domain" description="Rieske" evidence="16">
    <location>
        <begin position="93"/>
        <end position="204"/>
    </location>
</feature>
<dbReference type="AlphaFoldDB" id="A0A2V0NV59"/>
<keyword evidence="8" id="KW-0809">Transit peptide</keyword>
<dbReference type="PROSITE" id="PS51296">
    <property type="entry name" value="RIESKE"/>
    <property type="match status" value="1"/>
</dbReference>
<evidence type="ECO:0000256" key="8">
    <source>
        <dbReference type="ARBA" id="ARBA00022946"/>
    </source>
</evidence>
<feature type="compositionally biased region" description="Low complexity" evidence="14">
    <location>
        <begin position="51"/>
        <end position="75"/>
    </location>
</feature>
<evidence type="ECO:0000256" key="5">
    <source>
        <dbReference type="ARBA" id="ARBA00022692"/>
    </source>
</evidence>
<keyword evidence="13 15" id="KW-0472">Membrane</keyword>
<keyword evidence="10" id="KW-0560">Oxidoreductase</keyword>
<feature type="transmembrane region" description="Helical" evidence="15">
    <location>
        <begin position="512"/>
        <end position="533"/>
    </location>
</feature>
<keyword evidence="18" id="KW-1185">Reference proteome</keyword>
<dbReference type="InterPro" id="IPR050584">
    <property type="entry name" value="Cholesterol_7-desaturase"/>
</dbReference>
<keyword evidence="5 15" id="KW-0812">Transmembrane</keyword>
<keyword evidence="11" id="KW-0408">Iron</keyword>
<evidence type="ECO:0000256" key="2">
    <source>
        <dbReference type="ARBA" id="ARBA00004370"/>
    </source>
</evidence>
<evidence type="ECO:0000256" key="6">
    <source>
        <dbReference type="ARBA" id="ARBA00022714"/>
    </source>
</evidence>
<proteinExistence type="predicted"/>
<evidence type="ECO:0000256" key="1">
    <source>
        <dbReference type="ARBA" id="ARBA00004229"/>
    </source>
</evidence>
<dbReference type="PANTHER" id="PTHR21266:SF32">
    <property type="entry name" value="CHOLESTEROL 7-DESATURASE NVD"/>
    <property type="match status" value="1"/>
</dbReference>
<evidence type="ECO:0000256" key="7">
    <source>
        <dbReference type="ARBA" id="ARBA00022723"/>
    </source>
</evidence>
<dbReference type="SUPFAM" id="SSF50022">
    <property type="entry name" value="ISP domain"/>
    <property type="match status" value="1"/>
</dbReference>
<dbReference type="PANTHER" id="PTHR21266">
    <property type="entry name" value="IRON-SULFUR DOMAIN CONTAINING PROTEIN"/>
    <property type="match status" value="1"/>
</dbReference>
<dbReference type="GO" id="GO:0016020">
    <property type="term" value="C:membrane"/>
    <property type="evidence" value="ECO:0007669"/>
    <property type="project" value="UniProtKB-SubCell"/>
</dbReference>
<dbReference type="EMBL" id="BDRX01000018">
    <property type="protein sequence ID" value="GBF90562.1"/>
    <property type="molecule type" value="Genomic_DNA"/>
</dbReference>
<comment type="subcellular location">
    <subcellularLocation>
        <location evidence="2">Membrane</location>
    </subcellularLocation>
    <subcellularLocation>
        <location evidence="1">Plastid</location>
        <location evidence="1">Chloroplast</location>
    </subcellularLocation>
</comment>
<evidence type="ECO:0000313" key="17">
    <source>
        <dbReference type="EMBL" id="GBF90562.1"/>
    </source>
</evidence>
<dbReference type="OrthoDB" id="543398at2759"/>
<protein>
    <recommendedName>
        <fullName evidence="16">Rieske domain-containing protein</fullName>
    </recommendedName>
</protein>
<dbReference type="InterPro" id="IPR013626">
    <property type="entry name" value="PaO"/>
</dbReference>
<keyword evidence="3" id="KW-0150">Chloroplast</keyword>
<dbReference type="STRING" id="307507.A0A2V0NV59"/>
<keyword evidence="6" id="KW-0001">2Fe-2S</keyword>